<dbReference type="AlphaFoldDB" id="A0AA88E0Z2"/>
<reference evidence="4" key="1">
    <citation type="submission" date="2023-07" db="EMBL/GenBank/DDBJ databases">
        <title>draft genome sequence of fig (Ficus carica).</title>
        <authorList>
            <person name="Takahashi T."/>
            <person name="Nishimura K."/>
        </authorList>
    </citation>
    <scope>NUCLEOTIDE SEQUENCE</scope>
</reference>
<accession>A0AA88E0Z2</accession>
<dbReference type="Gene3D" id="3.40.462.20">
    <property type="match status" value="1"/>
</dbReference>
<evidence type="ECO:0000256" key="1">
    <source>
        <dbReference type="ARBA" id="ARBA00022630"/>
    </source>
</evidence>
<evidence type="ECO:0000256" key="2">
    <source>
        <dbReference type="ARBA" id="ARBA00022827"/>
    </source>
</evidence>
<gene>
    <name evidence="4" type="ORF">TIFTF001_035071</name>
</gene>
<dbReference type="InterPro" id="IPR016169">
    <property type="entry name" value="FAD-bd_PCMH_sub2"/>
</dbReference>
<dbReference type="SUPFAM" id="SSF56176">
    <property type="entry name" value="FAD-binding/transporter-associated domain-like"/>
    <property type="match status" value="1"/>
</dbReference>
<dbReference type="Proteomes" id="UP001187192">
    <property type="component" value="Unassembled WGS sequence"/>
</dbReference>
<keyword evidence="1" id="KW-0285">Flavoprotein</keyword>
<protein>
    <recommendedName>
        <fullName evidence="3">Berberine/berberine-like domain-containing protein</fullName>
    </recommendedName>
</protein>
<dbReference type="GO" id="GO:0016491">
    <property type="term" value="F:oxidoreductase activity"/>
    <property type="evidence" value="ECO:0007669"/>
    <property type="project" value="InterPro"/>
</dbReference>
<sequence>MGEDLFWAIRGGGGSSFGVILSWKVRLVRVSPTVTISHIQKTLEEGATALFYKWQTTGNQIHEDLFLHTTTEVASTNEKRKTIRISFTSLFLGPADKLVSLMDDKFPELGLQISNCTEMSWIQSVLYFAGFSVNGPIEVLLDRTLMASYFKAKSDYVTEPISEANLEGIWQRLHEDEGSFLIWTPYGGRMSEILDSEIAFPHRKGNLYGIQYLISWNAENETESHIGWMRRLYSYMEPYVSKSPRAAYLNYRDLDIGENDIGNTSYSKASTWGLKYFKHNFKRLVRVKTKVDPCNFFRNEQSIPILLSA</sequence>
<dbReference type="Pfam" id="PF08031">
    <property type="entry name" value="BBE"/>
    <property type="match status" value="1"/>
</dbReference>
<name>A0AA88E0Z2_FICCA</name>
<dbReference type="EMBL" id="BTGU01000278">
    <property type="protein sequence ID" value="GMN65997.1"/>
    <property type="molecule type" value="Genomic_DNA"/>
</dbReference>
<evidence type="ECO:0000259" key="3">
    <source>
        <dbReference type="Pfam" id="PF08031"/>
    </source>
</evidence>
<keyword evidence="2" id="KW-0274">FAD</keyword>
<feature type="domain" description="Berberine/berberine-like" evidence="3">
    <location>
        <begin position="247"/>
        <end position="304"/>
    </location>
</feature>
<dbReference type="Gene3D" id="3.30.465.10">
    <property type="match status" value="1"/>
</dbReference>
<evidence type="ECO:0000313" key="5">
    <source>
        <dbReference type="Proteomes" id="UP001187192"/>
    </source>
</evidence>
<organism evidence="4 5">
    <name type="scientific">Ficus carica</name>
    <name type="common">Common fig</name>
    <dbReference type="NCBI Taxonomy" id="3494"/>
    <lineage>
        <taxon>Eukaryota</taxon>
        <taxon>Viridiplantae</taxon>
        <taxon>Streptophyta</taxon>
        <taxon>Embryophyta</taxon>
        <taxon>Tracheophyta</taxon>
        <taxon>Spermatophyta</taxon>
        <taxon>Magnoliopsida</taxon>
        <taxon>eudicotyledons</taxon>
        <taxon>Gunneridae</taxon>
        <taxon>Pentapetalae</taxon>
        <taxon>rosids</taxon>
        <taxon>fabids</taxon>
        <taxon>Rosales</taxon>
        <taxon>Moraceae</taxon>
        <taxon>Ficeae</taxon>
        <taxon>Ficus</taxon>
    </lineage>
</organism>
<dbReference type="InterPro" id="IPR036318">
    <property type="entry name" value="FAD-bd_PCMH-like_sf"/>
</dbReference>
<evidence type="ECO:0000313" key="4">
    <source>
        <dbReference type="EMBL" id="GMN65997.1"/>
    </source>
</evidence>
<dbReference type="PANTHER" id="PTHR32448">
    <property type="entry name" value="OS08G0158400 PROTEIN"/>
    <property type="match status" value="1"/>
</dbReference>
<dbReference type="InterPro" id="IPR012951">
    <property type="entry name" value="BBE"/>
</dbReference>
<keyword evidence="5" id="KW-1185">Reference proteome</keyword>
<comment type="caution">
    <text evidence="4">The sequence shown here is derived from an EMBL/GenBank/DDBJ whole genome shotgun (WGS) entry which is preliminary data.</text>
</comment>
<proteinExistence type="predicted"/>
<dbReference type="GO" id="GO:0050660">
    <property type="term" value="F:flavin adenine dinucleotide binding"/>
    <property type="evidence" value="ECO:0007669"/>
    <property type="project" value="InterPro"/>
</dbReference>